<evidence type="ECO:0000313" key="1">
    <source>
        <dbReference type="Proteomes" id="UP000887576"/>
    </source>
</evidence>
<proteinExistence type="predicted"/>
<name>A0AC34R1L0_9BILA</name>
<protein>
    <submittedName>
        <fullName evidence="2">Transmembrane protein</fullName>
    </submittedName>
</protein>
<dbReference type="WBParaSite" id="JU765_v2.g2556.t1">
    <property type="protein sequence ID" value="JU765_v2.g2556.t1"/>
    <property type="gene ID" value="JU765_v2.g2556"/>
</dbReference>
<dbReference type="Proteomes" id="UP000887576">
    <property type="component" value="Unplaced"/>
</dbReference>
<evidence type="ECO:0000313" key="2">
    <source>
        <dbReference type="WBParaSite" id="JU765_v2.g2556.t1"/>
    </source>
</evidence>
<reference evidence="2" key="1">
    <citation type="submission" date="2022-11" db="UniProtKB">
        <authorList>
            <consortium name="WormBaseParasite"/>
        </authorList>
    </citation>
    <scope>IDENTIFICATION</scope>
</reference>
<sequence length="362" mass="40631">MFDVCGYRDISKNLVGLEKFPIVRLRFSKGFVFACVQAANEFEEQRTRFFNENEMRDDYMEVREGLDLVETPFVEQMIVYTNPNLKQPWYLSSVVYWICSALLLSWPLRMIEELITVHVHYHATKLFGTNYLSPSSVNYTGPLTRSSTMESADLDRALRENFLIVPSYSEAVLLDPVTPNTFAFPRLRARMEQASNIYCNESVIANYGAIRANSSRPPPAFPRQESATKTPSRSRSMNFPGPTPQQLQDSSTAAVPIPRPSQLVGKSAKGPSRSISISGICGTARSSGYQTEVATPVEERRPLIEPLQVVSDEAPPSYEVALRMCAPIYRQLAHSISSLLNSLSRSNSKDLRHYSLDGPSQP</sequence>
<organism evidence="1 2">
    <name type="scientific">Panagrolaimus sp. JU765</name>
    <dbReference type="NCBI Taxonomy" id="591449"/>
    <lineage>
        <taxon>Eukaryota</taxon>
        <taxon>Metazoa</taxon>
        <taxon>Ecdysozoa</taxon>
        <taxon>Nematoda</taxon>
        <taxon>Chromadorea</taxon>
        <taxon>Rhabditida</taxon>
        <taxon>Tylenchina</taxon>
        <taxon>Panagrolaimomorpha</taxon>
        <taxon>Panagrolaimoidea</taxon>
        <taxon>Panagrolaimidae</taxon>
        <taxon>Panagrolaimus</taxon>
    </lineage>
</organism>
<accession>A0AC34R1L0</accession>